<evidence type="ECO:0000256" key="1">
    <source>
        <dbReference type="ARBA" id="ARBA00004323"/>
    </source>
</evidence>
<evidence type="ECO:0000256" key="5">
    <source>
        <dbReference type="ARBA" id="ARBA00022692"/>
    </source>
</evidence>
<reference evidence="11" key="2">
    <citation type="submission" date="2022-06" db="UniProtKB">
        <authorList>
            <consortium name="EnsemblMetazoa"/>
        </authorList>
    </citation>
    <scope>IDENTIFICATION</scope>
    <source>
        <strain evidence="11">PS312</strain>
    </source>
</reference>
<keyword evidence="8 10" id="KW-0333">Golgi apparatus</keyword>
<accession>A0A8R1UAX1</accession>
<dbReference type="GO" id="GO:0016758">
    <property type="term" value="F:hexosyltransferase activity"/>
    <property type="evidence" value="ECO:0007669"/>
    <property type="project" value="InterPro"/>
</dbReference>
<accession>A0A2A6BY46</accession>
<evidence type="ECO:0000256" key="2">
    <source>
        <dbReference type="ARBA" id="ARBA00008661"/>
    </source>
</evidence>
<proteinExistence type="inferred from homology"/>
<keyword evidence="9" id="KW-0472">Membrane</keyword>
<protein>
    <recommendedName>
        <fullName evidence="10">Hexosyltransferase</fullName>
        <ecNumber evidence="10">2.4.1.-</ecNumber>
    </recommendedName>
</protein>
<evidence type="ECO:0000256" key="8">
    <source>
        <dbReference type="ARBA" id="ARBA00023034"/>
    </source>
</evidence>
<reference evidence="12" key="1">
    <citation type="journal article" date="2008" name="Nat. Genet.">
        <title>The Pristionchus pacificus genome provides a unique perspective on nematode lifestyle and parasitism.</title>
        <authorList>
            <person name="Dieterich C."/>
            <person name="Clifton S.W."/>
            <person name="Schuster L.N."/>
            <person name="Chinwalla A."/>
            <person name="Delehaunty K."/>
            <person name="Dinkelacker I."/>
            <person name="Fulton L."/>
            <person name="Fulton R."/>
            <person name="Godfrey J."/>
            <person name="Minx P."/>
            <person name="Mitreva M."/>
            <person name="Roeseler W."/>
            <person name="Tian H."/>
            <person name="Witte H."/>
            <person name="Yang S.P."/>
            <person name="Wilson R.K."/>
            <person name="Sommer R.J."/>
        </authorList>
    </citation>
    <scope>NUCLEOTIDE SEQUENCE [LARGE SCALE GENOMIC DNA]</scope>
    <source>
        <strain evidence="12">PS312</strain>
    </source>
</reference>
<evidence type="ECO:0000313" key="11">
    <source>
        <dbReference type="EnsemblMetazoa" id="PPA11578.1"/>
    </source>
</evidence>
<dbReference type="Proteomes" id="UP000005239">
    <property type="component" value="Unassembled WGS sequence"/>
</dbReference>
<dbReference type="EnsemblMetazoa" id="PPA11578.1">
    <property type="protein sequence ID" value="PPA11578.1"/>
    <property type="gene ID" value="WBGene00101132"/>
</dbReference>
<evidence type="ECO:0000313" key="12">
    <source>
        <dbReference type="Proteomes" id="UP000005239"/>
    </source>
</evidence>
<comment type="subcellular location">
    <subcellularLocation>
        <location evidence="1 10">Golgi apparatus membrane</location>
        <topology evidence="1 10">Single-pass type II membrane protein</topology>
    </subcellularLocation>
</comment>
<dbReference type="InterPro" id="IPR002659">
    <property type="entry name" value="Glyco_trans_31"/>
</dbReference>
<sequence length="386" mass="43767">MRVALVIGGLLILSSGYISLFIWLSAYSCPLSLALRAYLGPPVYKVVELDSSAHIDFSDVRLRFRFSRLPDNFTALCNLEGSTVKIHNRSLNASLLVIVLSAPKKTTIRNAIRKQWASERTSRTIQGNAARVFFLMGNGDSENEELAEEARLHNDIISVDLEDNYMNLVYKASSKRWNKYKSAMFSQVAVILHIATKMCSASFVLKIDEDVVFNIDRFFDGVDRVFFPKHSSIYCNVWYKMKPKRDENNKWYISHDQFAGAVYPPFCSGSSYAMTTKAARDILKATPNFPIIHVEDVLITGMIAQATHVRRINLPTMFHRKNTLFTQCPKTSYGVRALLSKHNFKSPSQIEKGWKYLQTDCIVPKNLNSNITAPISKNKINVMKNG</sequence>
<dbReference type="AlphaFoldDB" id="A0A2A6BY46"/>
<dbReference type="GO" id="GO:0000139">
    <property type="term" value="C:Golgi membrane"/>
    <property type="evidence" value="ECO:0000318"/>
    <property type="project" value="GO_Central"/>
</dbReference>
<dbReference type="PANTHER" id="PTHR11214">
    <property type="entry name" value="BETA-1,3-N-ACETYLGLUCOSAMINYLTRANSFERASE"/>
    <property type="match status" value="1"/>
</dbReference>
<keyword evidence="5" id="KW-0812">Transmembrane</keyword>
<name>A0A2A6BY46_PRIPA</name>
<evidence type="ECO:0000256" key="7">
    <source>
        <dbReference type="ARBA" id="ARBA00022989"/>
    </source>
</evidence>
<keyword evidence="7" id="KW-1133">Transmembrane helix</keyword>
<dbReference type="PROSITE" id="PS51257">
    <property type="entry name" value="PROKAR_LIPOPROTEIN"/>
    <property type="match status" value="1"/>
</dbReference>
<keyword evidence="6" id="KW-0735">Signal-anchor</keyword>
<dbReference type="EC" id="2.4.1.-" evidence="10"/>
<dbReference type="GO" id="GO:0006493">
    <property type="term" value="P:protein O-linked glycosylation"/>
    <property type="evidence" value="ECO:0000318"/>
    <property type="project" value="GO_Central"/>
</dbReference>
<evidence type="ECO:0000256" key="3">
    <source>
        <dbReference type="ARBA" id="ARBA00022676"/>
    </source>
</evidence>
<gene>
    <name evidence="11" type="primary">WBGene00101132</name>
</gene>
<keyword evidence="12" id="KW-1185">Reference proteome</keyword>
<dbReference type="GO" id="GO:0016757">
    <property type="term" value="F:glycosyltransferase activity"/>
    <property type="evidence" value="ECO:0000318"/>
    <property type="project" value="GO_Central"/>
</dbReference>
<dbReference type="OrthoDB" id="6086505at2759"/>
<dbReference type="Gene3D" id="3.90.550.50">
    <property type="match status" value="1"/>
</dbReference>
<evidence type="ECO:0000256" key="4">
    <source>
        <dbReference type="ARBA" id="ARBA00022679"/>
    </source>
</evidence>
<organism evidence="11 12">
    <name type="scientific">Pristionchus pacificus</name>
    <name type="common">Parasitic nematode worm</name>
    <dbReference type="NCBI Taxonomy" id="54126"/>
    <lineage>
        <taxon>Eukaryota</taxon>
        <taxon>Metazoa</taxon>
        <taxon>Ecdysozoa</taxon>
        <taxon>Nematoda</taxon>
        <taxon>Chromadorea</taxon>
        <taxon>Rhabditida</taxon>
        <taxon>Rhabditina</taxon>
        <taxon>Diplogasteromorpha</taxon>
        <taxon>Diplogasteroidea</taxon>
        <taxon>Neodiplogasteridae</taxon>
        <taxon>Pristionchus</taxon>
    </lineage>
</organism>
<comment type="similarity">
    <text evidence="2 10">Belongs to the glycosyltransferase 31 family.</text>
</comment>
<evidence type="ECO:0000256" key="6">
    <source>
        <dbReference type="ARBA" id="ARBA00022968"/>
    </source>
</evidence>
<evidence type="ECO:0000256" key="9">
    <source>
        <dbReference type="ARBA" id="ARBA00023136"/>
    </source>
</evidence>
<dbReference type="FunFam" id="3.90.550.50:FF:000078">
    <property type="entry name" value="Hexosyltransferase"/>
    <property type="match status" value="1"/>
</dbReference>
<dbReference type="Pfam" id="PF01762">
    <property type="entry name" value="Galactosyl_T"/>
    <property type="match status" value="1"/>
</dbReference>
<evidence type="ECO:0000256" key="10">
    <source>
        <dbReference type="RuleBase" id="RU363063"/>
    </source>
</evidence>
<dbReference type="PANTHER" id="PTHR11214:SF391">
    <property type="entry name" value="BETA-1,3-GALACTOSYLTRANSFERASE BRE-2-RELATED"/>
    <property type="match status" value="1"/>
</dbReference>
<keyword evidence="4" id="KW-0808">Transferase</keyword>
<keyword evidence="3 10" id="KW-0328">Glycosyltransferase</keyword>